<evidence type="ECO:0000313" key="3">
    <source>
        <dbReference type="Proteomes" id="UP000010866"/>
    </source>
</evidence>
<evidence type="ECO:0000313" key="2">
    <source>
        <dbReference type="EMBL" id="AGB50762.1"/>
    </source>
</evidence>
<dbReference type="HOGENOM" id="CLU_043913_0_0_2"/>
<sequence length="381" mass="41628">MENVSFSEIKDEYEKVNSQITPEKYIELVQARIETLAGLCDPKTAALLVNNDLGMTTSTPTQDPIKIKNIEPDGSTVRVIGKIINVGTVREFPRKDNSTGRVISITIADETGCVIASLWDEMVENITGGFVKVNDTIDITGQAKDGATGTQINIGTKDSICISQESVQATIPQKKISEIKNNESNIYLIVKVLKIGDVKTFNKKNGTGKLRNISLGDDSGKVNATLWNDKADLSPDIKVGDSLLIRNATAKYNDFSKSVELQIGDSTSIEKTNNNVVFKEAFVPINQVTVGKKYSIKGNIIDISEIREFSNDSGQLNSVGNIVVKDNTGQIKVTLWGKNTEIIKQIDLGMPVEIIDGLGKEGMNKIIEMNTFNNSEIRINA</sequence>
<keyword evidence="2" id="KW-0614">Plasmid</keyword>
<dbReference type="InterPro" id="IPR012340">
    <property type="entry name" value="NA-bd_OB-fold"/>
</dbReference>
<keyword evidence="3" id="KW-1185">Reference proteome</keyword>
<dbReference type="OrthoDB" id="6262at2157"/>
<dbReference type="GO" id="GO:0003677">
    <property type="term" value="F:DNA binding"/>
    <property type="evidence" value="ECO:0007669"/>
    <property type="project" value="UniProtKB-KW"/>
</dbReference>
<dbReference type="CDD" id="cd04491">
    <property type="entry name" value="SoSSB_OBF"/>
    <property type="match status" value="3"/>
</dbReference>
<dbReference type="GO" id="GO:0010212">
    <property type="term" value="P:response to ionizing radiation"/>
    <property type="evidence" value="ECO:0007669"/>
    <property type="project" value="TreeGrafter"/>
</dbReference>
<dbReference type="PANTHER" id="PTHR13356:SF0">
    <property type="entry name" value="SOSS COMPLEX SUBUNIT B HOMOLOG"/>
    <property type="match status" value="1"/>
</dbReference>
<evidence type="ECO:0000256" key="1">
    <source>
        <dbReference type="ARBA" id="ARBA00023125"/>
    </source>
</evidence>
<dbReference type="Gene3D" id="2.40.50.140">
    <property type="entry name" value="Nucleic acid-binding proteins"/>
    <property type="match status" value="3"/>
</dbReference>
<keyword evidence="1 2" id="KW-0238">DNA-binding</keyword>
<dbReference type="RefSeq" id="WP_015313894.1">
    <property type="nucleotide sequence ID" value="NC_019972.1"/>
</dbReference>
<gene>
    <name evidence="2" type="ordered locus">Metho_2630</name>
</gene>
<dbReference type="Proteomes" id="UP000010866">
    <property type="component" value="Plasmid pMETHO01"/>
</dbReference>
<geneLocation type="plasmid" evidence="2 3">
    <name>pMETHO01</name>
</geneLocation>
<dbReference type="EMBL" id="CP003363">
    <property type="protein sequence ID" value="AGB50762.1"/>
    <property type="molecule type" value="Genomic_DNA"/>
</dbReference>
<dbReference type="GeneID" id="14401592"/>
<proteinExistence type="predicted"/>
<dbReference type="KEGG" id="mhz:Metho_2630"/>
<dbReference type="SUPFAM" id="SSF50249">
    <property type="entry name" value="Nucleic acid-binding proteins"/>
    <property type="match status" value="3"/>
</dbReference>
<organism evidence="2 3">
    <name type="scientific">Methanomethylovorans hollandica (strain DSM 15978 / NBRC 107637 / DMS1)</name>
    <dbReference type="NCBI Taxonomy" id="867904"/>
    <lineage>
        <taxon>Archaea</taxon>
        <taxon>Methanobacteriati</taxon>
        <taxon>Methanobacteriota</taxon>
        <taxon>Stenosarchaea group</taxon>
        <taxon>Methanomicrobia</taxon>
        <taxon>Methanosarcinales</taxon>
        <taxon>Methanosarcinaceae</taxon>
        <taxon>Methanomethylovorans</taxon>
    </lineage>
</organism>
<protein>
    <submittedName>
        <fullName evidence="2">Single-stranded DNA-binding protein</fullName>
    </submittedName>
</protein>
<name>L0KZ88_METHD</name>
<dbReference type="PANTHER" id="PTHR13356">
    <property type="entry name" value="OB FOLD NUCLEIC ACID BINDING PROTEIN-RELATED"/>
    <property type="match status" value="1"/>
</dbReference>
<dbReference type="GO" id="GO:0000724">
    <property type="term" value="P:double-strand break repair via homologous recombination"/>
    <property type="evidence" value="ECO:0007669"/>
    <property type="project" value="TreeGrafter"/>
</dbReference>
<dbReference type="InterPro" id="IPR051231">
    <property type="entry name" value="SOSS-B"/>
</dbReference>
<reference evidence="3" key="1">
    <citation type="submission" date="2012-02" db="EMBL/GenBank/DDBJ databases">
        <title>Complete sequence of plasmid of Methanomethylovorans hollandica DSM 15978.</title>
        <authorList>
            <person name="Lucas S."/>
            <person name="Copeland A."/>
            <person name="Lapidus A."/>
            <person name="Glavina del Rio T."/>
            <person name="Dalin E."/>
            <person name="Tice H."/>
            <person name="Bruce D."/>
            <person name="Goodwin L."/>
            <person name="Pitluck S."/>
            <person name="Peters L."/>
            <person name="Mikhailova N."/>
            <person name="Held B."/>
            <person name="Kyrpides N."/>
            <person name="Mavromatis K."/>
            <person name="Ivanova N."/>
            <person name="Brettin T."/>
            <person name="Detter J.C."/>
            <person name="Han C."/>
            <person name="Larimer F."/>
            <person name="Land M."/>
            <person name="Hauser L."/>
            <person name="Markowitz V."/>
            <person name="Cheng J.-F."/>
            <person name="Hugenholtz P."/>
            <person name="Woyke T."/>
            <person name="Wu D."/>
            <person name="Spring S."/>
            <person name="Schroeder M."/>
            <person name="Brambilla E."/>
            <person name="Klenk H.-P."/>
            <person name="Eisen J.A."/>
        </authorList>
    </citation>
    <scope>NUCLEOTIDE SEQUENCE [LARGE SCALE GENOMIC DNA]</scope>
    <source>
        <strain evidence="3">DSM 15978 / NBRC 107637 / DMS1</strain>
        <plasmid evidence="3">Plasmid pMETHO01</plasmid>
    </source>
</reference>
<accession>L0KZ88</accession>
<dbReference type="AlphaFoldDB" id="L0KZ88"/>